<feature type="non-terminal residue" evidence="3">
    <location>
        <position position="145"/>
    </location>
</feature>
<dbReference type="Proteomes" id="UP000789508">
    <property type="component" value="Unassembled WGS sequence"/>
</dbReference>
<feature type="domain" description="Hemerythrin-like" evidence="2">
    <location>
        <begin position="3"/>
        <end position="78"/>
    </location>
</feature>
<evidence type="ECO:0000313" key="3">
    <source>
        <dbReference type="EMBL" id="CAG8656580.1"/>
    </source>
</evidence>
<accession>A0A9N9DXM5</accession>
<comment type="caution">
    <text evidence="3">The sequence shown here is derived from an EMBL/GenBank/DDBJ whole genome shotgun (WGS) entry which is preliminary data.</text>
</comment>
<protein>
    <submittedName>
        <fullName evidence="3">12124_t:CDS:1</fullName>
    </submittedName>
</protein>
<dbReference type="OrthoDB" id="9983919at2759"/>
<dbReference type="Pfam" id="PF01814">
    <property type="entry name" value="Hemerythrin"/>
    <property type="match status" value="1"/>
</dbReference>
<reference evidence="3" key="1">
    <citation type="submission" date="2021-06" db="EMBL/GenBank/DDBJ databases">
        <authorList>
            <person name="Kallberg Y."/>
            <person name="Tangrot J."/>
            <person name="Rosling A."/>
        </authorList>
    </citation>
    <scope>NUCLEOTIDE SEQUENCE</scope>
    <source>
        <strain evidence="3">FL130A</strain>
    </source>
</reference>
<dbReference type="Gene3D" id="1.20.120.520">
    <property type="entry name" value="nmb1532 protein domain like"/>
    <property type="match status" value="1"/>
</dbReference>
<evidence type="ECO:0000259" key="2">
    <source>
        <dbReference type="Pfam" id="PF01814"/>
    </source>
</evidence>
<gene>
    <name evidence="3" type="ORF">ALEPTO_LOCUS10187</name>
</gene>
<dbReference type="AlphaFoldDB" id="A0A9N9DXM5"/>
<evidence type="ECO:0000256" key="1">
    <source>
        <dbReference type="SAM" id="MobiDB-lite"/>
    </source>
</evidence>
<dbReference type="InterPro" id="IPR012312">
    <property type="entry name" value="Hemerythrin-like"/>
</dbReference>
<dbReference type="PANTHER" id="PTHR35585:SF1">
    <property type="entry name" value="HHE DOMAIN PROTEIN (AFU_ORTHOLOGUE AFUA_4G00730)"/>
    <property type="match status" value="1"/>
</dbReference>
<name>A0A9N9DXM5_9GLOM</name>
<feature type="region of interest" description="Disordered" evidence="1">
    <location>
        <begin position="100"/>
        <end position="132"/>
    </location>
</feature>
<keyword evidence="4" id="KW-1185">Reference proteome</keyword>
<dbReference type="PANTHER" id="PTHR35585">
    <property type="entry name" value="HHE DOMAIN PROTEIN (AFU_ORTHOLOGUE AFUA_4G00730)"/>
    <property type="match status" value="1"/>
</dbReference>
<dbReference type="EMBL" id="CAJVPS010010240">
    <property type="protein sequence ID" value="CAG8656580.1"/>
    <property type="molecule type" value="Genomic_DNA"/>
</dbReference>
<proteinExistence type="predicted"/>
<feature type="compositionally biased region" description="Polar residues" evidence="1">
    <location>
        <begin position="120"/>
        <end position="130"/>
    </location>
</feature>
<evidence type="ECO:0000313" key="4">
    <source>
        <dbReference type="Proteomes" id="UP000789508"/>
    </source>
</evidence>
<organism evidence="3 4">
    <name type="scientific">Ambispora leptoticha</name>
    <dbReference type="NCBI Taxonomy" id="144679"/>
    <lineage>
        <taxon>Eukaryota</taxon>
        <taxon>Fungi</taxon>
        <taxon>Fungi incertae sedis</taxon>
        <taxon>Mucoromycota</taxon>
        <taxon>Glomeromycotina</taxon>
        <taxon>Glomeromycetes</taxon>
        <taxon>Archaeosporales</taxon>
        <taxon>Ambisporaceae</taxon>
        <taxon>Ambispora</taxon>
    </lineage>
</organism>
<sequence length="145" mass="16690">NVHAAVEEMVFYPAIGKYLNDGQDLVDHTRHDHEVVKTALDKLDCIAVIDPEYEEKLRKAMKNLFEHVREEEEEILPKFKKVVSGKILEELGKKFNEARRHYVPPRPHPSVSETEKSCKENNAQENATVTDKNEPCEYVDTGQVC</sequence>